<feature type="region of interest" description="Disordered" evidence="1">
    <location>
        <begin position="177"/>
        <end position="227"/>
    </location>
</feature>
<gene>
    <name evidence="3" type="ORF">AYBTSS11_LOCUS29361</name>
</gene>
<feature type="domain" description="XS" evidence="2">
    <location>
        <begin position="491"/>
        <end position="623"/>
    </location>
</feature>
<evidence type="ECO:0000313" key="3">
    <source>
        <dbReference type="EMBL" id="CAJ1977210.1"/>
    </source>
</evidence>
<dbReference type="PANTHER" id="PTHR46619">
    <property type="entry name" value="RNA RECOGNITION MOTIF XS DOMAIN PROTEIN-RELATED"/>
    <property type="match status" value="1"/>
</dbReference>
<dbReference type="Pfam" id="PF03468">
    <property type="entry name" value="XS"/>
    <property type="match status" value="1"/>
</dbReference>
<accession>A0AA87BBZ4</accession>
<keyword evidence="4" id="KW-1185">Reference proteome</keyword>
<dbReference type="PANTHER" id="PTHR46619:SF3">
    <property type="entry name" value="RNA RECOGNITION MOTIF XS DOMAIN PROTEIN"/>
    <property type="match status" value="1"/>
</dbReference>
<dbReference type="GO" id="GO:0031047">
    <property type="term" value="P:regulatory ncRNA-mediated gene silencing"/>
    <property type="evidence" value="ECO:0007669"/>
    <property type="project" value="InterPro"/>
</dbReference>
<sequence>MAGGNHPKSSLHNKPPPSATASASHRKSRWEPNSSSAKSPPDPKPSTAPSPKPKPKPNPNPNINPSPKHPSNHPPLLPFPEPAPLGPPPPPAYGFHMLERRTIVLADGSVRSYFALPPDYQDFAPRPLDFPPRFPPPLSPGRFRLPDFLPGVTKRKYGNDDGSRDDLARQREQLLRNANGLSRIPGGEFSAGPSGGATLKRELVDPPERRPSKHPRHDGANFSRHSQVDQDALKKAFVNFTKLINENVSQKRSYLEDGKQGRLHCLACGTGSVKSKVVVDGLEGDMQLRQLQAIGIKKLDEQEGGGNSISISIDIELAAVSFELVFCCCCNSGQCGLSSDQSWLPYSILRALSTSALYREQMVGLGVTTRLLLYSLRFRGHGIKLNLGSWAFSEGHRDALAVGYALSVFFSTSEVESQLHVACTLMSAKDFPDMHALIMHTYNSDNVDSHVDHLGLHKALCVLMGWNYSKPPDNSKAYQFLSADEAAANQDDLIMWPPLVIIHNTNTGKNRDGRMEGLGNKTMDNKIRELGFIGGKSKSLYGRDGHLGITLVKFAGDQSGFKEAIRLAEHFEKENHGRNDWARVQSQTLGKDDENNANLVKVDEKKGEKRRVLYGYLGTAFDLDKVDFDTRKKAVIESRREYKPPM</sequence>
<protein>
    <recommendedName>
        <fullName evidence="2">XS domain-containing protein</fullName>
    </recommendedName>
</protein>
<dbReference type="InterPro" id="IPR038588">
    <property type="entry name" value="XS_domain_sf"/>
</dbReference>
<evidence type="ECO:0000259" key="2">
    <source>
        <dbReference type="Pfam" id="PF03468"/>
    </source>
</evidence>
<feature type="compositionally biased region" description="Pro residues" evidence="1">
    <location>
        <begin position="40"/>
        <end position="92"/>
    </location>
</feature>
<name>A0AA87BBZ4_9FABA</name>
<feature type="region of interest" description="Disordered" evidence="1">
    <location>
        <begin position="141"/>
        <end position="165"/>
    </location>
</feature>
<organism evidence="3 4">
    <name type="scientific">Sphenostylis stenocarpa</name>
    <dbReference type="NCBI Taxonomy" id="92480"/>
    <lineage>
        <taxon>Eukaryota</taxon>
        <taxon>Viridiplantae</taxon>
        <taxon>Streptophyta</taxon>
        <taxon>Embryophyta</taxon>
        <taxon>Tracheophyta</taxon>
        <taxon>Spermatophyta</taxon>
        <taxon>Magnoliopsida</taxon>
        <taxon>eudicotyledons</taxon>
        <taxon>Gunneridae</taxon>
        <taxon>Pentapetalae</taxon>
        <taxon>rosids</taxon>
        <taxon>fabids</taxon>
        <taxon>Fabales</taxon>
        <taxon>Fabaceae</taxon>
        <taxon>Papilionoideae</taxon>
        <taxon>50 kb inversion clade</taxon>
        <taxon>NPAAA clade</taxon>
        <taxon>indigoferoid/millettioid clade</taxon>
        <taxon>Phaseoleae</taxon>
        <taxon>Sphenostylis</taxon>
    </lineage>
</organism>
<proteinExistence type="predicted"/>
<evidence type="ECO:0000313" key="4">
    <source>
        <dbReference type="Proteomes" id="UP001189624"/>
    </source>
</evidence>
<feature type="region of interest" description="Disordered" evidence="1">
    <location>
        <begin position="1"/>
        <end position="95"/>
    </location>
</feature>
<dbReference type="InterPro" id="IPR005380">
    <property type="entry name" value="XS_domain"/>
</dbReference>
<dbReference type="EMBL" id="OY731407">
    <property type="protein sequence ID" value="CAJ1977210.1"/>
    <property type="molecule type" value="Genomic_DNA"/>
</dbReference>
<dbReference type="AlphaFoldDB" id="A0AA87BBZ4"/>
<dbReference type="Proteomes" id="UP001189624">
    <property type="component" value="Chromosome 10"/>
</dbReference>
<dbReference type="Gene3D" id="3.30.70.2890">
    <property type="entry name" value="XS domain"/>
    <property type="match status" value="1"/>
</dbReference>
<feature type="compositionally biased region" description="Basic and acidic residues" evidence="1">
    <location>
        <begin position="199"/>
        <end position="210"/>
    </location>
</feature>
<evidence type="ECO:0000256" key="1">
    <source>
        <dbReference type="SAM" id="MobiDB-lite"/>
    </source>
</evidence>
<dbReference type="Gramene" id="rna-AYBTSS11_LOCUS29361">
    <property type="protein sequence ID" value="CAJ1977210.1"/>
    <property type="gene ID" value="gene-AYBTSS11_LOCUS29361"/>
</dbReference>
<reference evidence="3" key="1">
    <citation type="submission" date="2023-10" db="EMBL/GenBank/DDBJ databases">
        <authorList>
            <person name="Domelevo Entfellner J.-B."/>
        </authorList>
    </citation>
    <scope>NUCLEOTIDE SEQUENCE</scope>
</reference>